<feature type="region of interest" description="Disordered" evidence="1">
    <location>
        <begin position="30"/>
        <end position="49"/>
    </location>
</feature>
<protein>
    <recommendedName>
        <fullName evidence="2">DUF8035 domain-containing protein</fullName>
    </recommendedName>
</protein>
<dbReference type="InterPro" id="IPR058348">
    <property type="entry name" value="DUF8035"/>
</dbReference>
<feature type="region of interest" description="Disordered" evidence="1">
    <location>
        <begin position="288"/>
        <end position="349"/>
    </location>
</feature>
<feature type="region of interest" description="Disordered" evidence="1">
    <location>
        <begin position="54"/>
        <end position="111"/>
    </location>
</feature>
<dbReference type="RefSeq" id="XP_040685887.1">
    <property type="nucleotide sequence ID" value="XM_040836227.1"/>
</dbReference>
<evidence type="ECO:0000259" key="2">
    <source>
        <dbReference type="Pfam" id="PF26118"/>
    </source>
</evidence>
<dbReference type="OrthoDB" id="5549748at2759"/>
<feature type="region of interest" description="Disordered" evidence="1">
    <location>
        <begin position="1"/>
        <end position="22"/>
    </location>
</feature>
<accession>A0A1L9RBC4</accession>
<feature type="compositionally biased region" description="Basic residues" evidence="1">
    <location>
        <begin position="332"/>
        <end position="341"/>
    </location>
</feature>
<feature type="domain" description="DUF8035" evidence="2">
    <location>
        <begin position="205"/>
        <end position="259"/>
    </location>
</feature>
<dbReference type="Pfam" id="PF26118">
    <property type="entry name" value="DUF8035"/>
    <property type="match status" value="1"/>
</dbReference>
<feature type="compositionally biased region" description="Basic and acidic residues" evidence="1">
    <location>
        <begin position="89"/>
        <end position="98"/>
    </location>
</feature>
<sequence length="420" mass="49690">MSRYDDFRSSTGTLDSRGSRWDADRFARERHERLHSRGPPVVERPRRFEEDRFESRLYDTDRYGPPARRPGRYYEDDHIIETSGPLMAYDRHERRRPAESPSPRPRLVRRQSSLDTFDRIPSRKLDELYIRDHAPRPALPARRHSPRRYHDSDYYDDIGIAEPDYFGDEEYRGFRERDRYGGRPRSDSRFRERMVEEVVEKPYPRKGKTRIPRKLAHTGAVIELGYPFHEDDDVITLQMALSKDQIDEVISLSREIRRRTETRIIHTSPSPVRGKHRDRHADRIMEHSPRSSHNTLIVEPPSRHRSHSRHNSGLSEKRTTRTVSRTRSISVHGHRRHHSSPGRHEPEKLSSGALAIMVRPRNSDEELRELMHLERRSRGEVVRDTLYDDGHGDREEVLEVKKERKSPNPRLIRAMMATLT</sequence>
<dbReference type="VEuPathDB" id="FungiDB:ASPWEDRAFT_44288"/>
<dbReference type="GeneID" id="63752075"/>
<organism evidence="3 4">
    <name type="scientific">Aspergillus wentii DTO 134E9</name>
    <dbReference type="NCBI Taxonomy" id="1073089"/>
    <lineage>
        <taxon>Eukaryota</taxon>
        <taxon>Fungi</taxon>
        <taxon>Dikarya</taxon>
        <taxon>Ascomycota</taxon>
        <taxon>Pezizomycotina</taxon>
        <taxon>Eurotiomycetes</taxon>
        <taxon>Eurotiomycetidae</taxon>
        <taxon>Eurotiales</taxon>
        <taxon>Aspergillaceae</taxon>
        <taxon>Aspergillus</taxon>
        <taxon>Aspergillus subgen. Cremei</taxon>
    </lineage>
</organism>
<dbReference type="Proteomes" id="UP000184383">
    <property type="component" value="Unassembled WGS sequence"/>
</dbReference>
<evidence type="ECO:0000313" key="4">
    <source>
        <dbReference type="Proteomes" id="UP000184383"/>
    </source>
</evidence>
<dbReference type="EMBL" id="KV878215">
    <property type="protein sequence ID" value="OJJ32210.1"/>
    <property type="molecule type" value="Genomic_DNA"/>
</dbReference>
<keyword evidence="4" id="KW-1185">Reference proteome</keyword>
<dbReference type="AlphaFoldDB" id="A0A1L9RBC4"/>
<evidence type="ECO:0000256" key="1">
    <source>
        <dbReference type="SAM" id="MobiDB-lite"/>
    </source>
</evidence>
<evidence type="ECO:0000313" key="3">
    <source>
        <dbReference type="EMBL" id="OJJ32210.1"/>
    </source>
</evidence>
<feature type="compositionally biased region" description="Low complexity" evidence="1">
    <location>
        <begin position="321"/>
        <end position="331"/>
    </location>
</feature>
<name>A0A1L9RBC4_ASPWE</name>
<dbReference type="STRING" id="1073089.A0A1L9RBC4"/>
<reference evidence="4" key="1">
    <citation type="journal article" date="2017" name="Genome Biol.">
        <title>Comparative genomics reveals high biological diversity and specific adaptations in the industrially and medically important fungal genus Aspergillus.</title>
        <authorList>
            <person name="de Vries R.P."/>
            <person name="Riley R."/>
            <person name="Wiebenga A."/>
            <person name="Aguilar-Osorio G."/>
            <person name="Amillis S."/>
            <person name="Uchima C.A."/>
            <person name="Anderluh G."/>
            <person name="Asadollahi M."/>
            <person name="Askin M."/>
            <person name="Barry K."/>
            <person name="Battaglia E."/>
            <person name="Bayram O."/>
            <person name="Benocci T."/>
            <person name="Braus-Stromeyer S.A."/>
            <person name="Caldana C."/>
            <person name="Canovas D."/>
            <person name="Cerqueira G.C."/>
            <person name="Chen F."/>
            <person name="Chen W."/>
            <person name="Choi C."/>
            <person name="Clum A."/>
            <person name="Dos Santos R.A."/>
            <person name="Damasio A.R."/>
            <person name="Diallinas G."/>
            <person name="Emri T."/>
            <person name="Fekete E."/>
            <person name="Flipphi M."/>
            <person name="Freyberg S."/>
            <person name="Gallo A."/>
            <person name="Gournas C."/>
            <person name="Habgood R."/>
            <person name="Hainaut M."/>
            <person name="Harispe M.L."/>
            <person name="Henrissat B."/>
            <person name="Hilden K.S."/>
            <person name="Hope R."/>
            <person name="Hossain A."/>
            <person name="Karabika E."/>
            <person name="Karaffa L."/>
            <person name="Karanyi Z."/>
            <person name="Krasevec N."/>
            <person name="Kuo A."/>
            <person name="Kusch H."/>
            <person name="LaButti K."/>
            <person name="Lagendijk E.L."/>
            <person name="Lapidus A."/>
            <person name="Levasseur A."/>
            <person name="Lindquist E."/>
            <person name="Lipzen A."/>
            <person name="Logrieco A.F."/>
            <person name="MacCabe A."/>
            <person name="Maekelae M.R."/>
            <person name="Malavazi I."/>
            <person name="Melin P."/>
            <person name="Meyer V."/>
            <person name="Mielnichuk N."/>
            <person name="Miskei M."/>
            <person name="Molnar A.P."/>
            <person name="Mule G."/>
            <person name="Ngan C.Y."/>
            <person name="Orejas M."/>
            <person name="Orosz E."/>
            <person name="Ouedraogo J.P."/>
            <person name="Overkamp K.M."/>
            <person name="Park H.-S."/>
            <person name="Perrone G."/>
            <person name="Piumi F."/>
            <person name="Punt P.J."/>
            <person name="Ram A.F."/>
            <person name="Ramon A."/>
            <person name="Rauscher S."/>
            <person name="Record E."/>
            <person name="Riano-Pachon D.M."/>
            <person name="Robert V."/>
            <person name="Roehrig J."/>
            <person name="Ruller R."/>
            <person name="Salamov A."/>
            <person name="Salih N.S."/>
            <person name="Samson R.A."/>
            <person name="Sandor E."/>
            <person name="Sanguinetti M."/>
            <person name="Schuetze T."/>
            <person name="Sepcic K."/>
            <person name="Shelest E."/>
            <person name="Sherlock G."/>
            <person name="Sophianopoulou V."/>
            <person name="Squina F.M."/>
            <person name="Sun H."/>
            <person name="Susca A."/>
            <person name="Todd R.B."/>
            <person name="Tsang A."/>
            <person name="Unkles S.E."/>
            <person name="van de Wiele N."/>
            <person name="van Rossen-Uffink D."/>
            <person name="Oliveira J.V."/>
            <person name="Vesth T.C."/>
            <person name="Visser J."/>
            <person name="Yu J.-H."/>
            <person name="Zhou M."/>
            <person name="Andersen M.R."/>
            <person name="Archer D.B."/>
            <person name="Baker S.E."/>
            <person name="Benoit I."/>
            <person name="Brakhage A.A."/>
            <person name="Braus G.H."/>
            <person name="Fischer R."/>
            <person name="Frisvad J.C."/>
            <person name="Goldman G.H."/>
            <person name="Houbraken J."/>
            <person name="Oakley B."/>
            <person name="Pocsi I."/>
            <person name="Scazzocchio C."/>
            <person name="Seiboth B."/>
            <person name="vanKuyk P.A."/>
            <person name="Wortman J."/>
            <person name="Dyer P.S."/>
            <person name="Grigoriev I.V."/>
        </authorList>
    </citation>
    <scope>NUCLEOTIDE SEQUENCE [LARGE SCALE GENOMIC DNA]</scope>
    <source>
        <strain evidence="4">DTO 134E9</strain>
    </source>
</reference>
<gene>
    <name evidence="3" type="ORF">ASPWEDRAFT_44288</name>
</gene>
<proteinExistence type="predicted"/>